<comment type="caution">
    <text evidence="5">The sequence shown here is derived from an EMBL/GenBank/DDBJ whole genome shotgun (WGS) entry which is preliminary data.</text>
</comment>
<dbReference type="RefSeq" id="WP_213369257.1">
    <property type="nucleotide sequence ID" value="NZ_QTKX01000001.1"/>
</dbReference>
<dbReference type="InterPro" id="IPR020476">
    <property type="entry name" value="Nudix_hydrolase"/>
</dbReference>
<dbReference type="PRINTS" id="PR00502">
    <property type="entry name" value="NUDIXFAMILY"/>
</dbReference>
<evidence type="ECO:0000256" key="1">
    <source>
        <dbReference type="ARBA" id="ARBA00005582"/>
    </source>
</evidence>
<dbReference type="InterPro" id="IPR015797">
    <property type="entry name" value="NUDIX_hydrolase-like_dom_sf"/>
</dbReference>
<protein>
    <submittedName>
        <fullName evidence="5">Nucleoside triphosphatase YtkD</fullName>
    </submittedName>
</protein>
<dbReference type="InterPro" id="IPR014078">
    <property type="entry name" value="Nudix_YtkD"/>
</dbReference>
<dbReference type="Gene3D" id="3.90.79.10">
    <property type="entry name" value="Nucleoside Triphosphate Pyrophosphohydrolase"/>
    <property type="match status" value="1"/>
</dbReference>
<organism evidence="5 6">
    <name type="scientific">Mesobacillus boroniphilus</name>
    <dbReference type="NCBI Taxonomy" id="308892"/>
    <lineage>
        <taxon>Bacteria</taxon>
        <taxon>Bacillati</taxon>
        <taxon>Bacillota</taxon>
        <taxon>Bacilli</taxon>
        <taxon>Bacillales</taxon>
        <taxon>Bacillaceae</taxon>
        <taxon>Mesobacillus</taxon>
    </lineage>
</organism>
<dbReference type="InterPro" id="IPR020084">
    <property type="entry name" value="NUDIX_hydrolase_CS"/>
</dbReference>
<dbReference type="InterPro" id="IPR000086">
    <property type="entry name" value="NUDIX_hydrolase_dom"/>
</dbReference>
<dbReference type="GO" id="GO:0016787">
    <property type="term" value="F:hydrolase activity"/>
    <property type="evidence" value="ECO:0007669"/>
    <property type="project" value="UniProtKB-KW"/>
</dbReference>
<dbReference type="PANTHER" id="PTHR43736:SF1">
    <property type="entry name" value="DIHYDRONEOPTERIN TRIPHOSPHATE DIPHOSPHATASE"/>
    <property type="match status" value="1"/>
</dbReference>
<proteinExistence type="inferred from homology"/>
<dbReference type="PROSITE" id="PS00893">
    <property type="entry name" value="NUDIX_BOX"/>
    <property type="match status" value="1"/>
</dbReference>
<dbReference type="EMBL" id="QTKX01000001">
    <property type="protein sequence ID" value="MBS8265325.1"/>
    <property type="molecule type" value="Genomic_DNA"/>
</dbReference>
<evidence type="ECO:0000256" key="2">
    <source>
        <dbReference type="ARBA" id="ARBA00022801"/>
    </source>
</evidence>
<keyword evidence="6" id="KW-1185">Reference proteome</keyword>
<dbReference type="Pfam" id="PF00293">
    <property type="entry name" value="NUDIX"/>
    <property type="match status" value="1"/>
</dbReference>
<dbReference type="SUPFAM" id="SSF55811">
    <property type="entry name" value="Nudix"/>
    <property type="match status" value="1"/>
</dbReference>
<keyword evidence="2 3" id="KW-0378">Hydrolase</keyword>
<dbReference type="CDD" id="cd04665">
    <property type="entry name" value="NUDIX_RppH"/>
    <property type="match status" value="1"/>
</dbReference>
<reference evidence="5 6" key="1">
    <citation type="journal article" date="2021" name="Microorganisms">
        <title>Bacterial Dimethylsulfoniopropionate Biosynthesis in the East China Sea.</title>
        <authorList>
            <person name="Liu J."/>
            <person name="Zhang Y."/>
            <person name="Liu J."/>
            <person name="Zhong H."/>
            <person name="Williams B.T."/>
            <person name="Zheng Y."/>
            <person name="Curson A.R.J."/>
            <person name="Sun C."/>
            <person name="Sun H."/>
            <person name="Song D."/>
            <person name="Wagner Mackenzie B."/>
            <person name="Bermejo Martinez A."/>
            <person name="Todd J.D."/>
            <person name="Zhang X.H."/>
        </authorList>
    </citation>
    <scope>NUCLEOTIDE SEQUENCE [LARGE SCALE GENOMIC DNA]</scope>
    <source>
        <strain evidence="5 6">ESS08</strain>
    </source>
</reference>
<gene>
    <name evidence="5" type="primary">ytkD</name>
    <name evidence="5" type="ORF">DYI25_12795</name>
</gene>
<name>A0A944CMQ6_9BACI</name>
<dbReference type="Proteomes" id="UP000761411">
    <property type="component" value="Unassembled WGS sequence"/>
</dbReference>
<dbReference type="AlphaFoldDB" id="A0A944CMQ6"/>
<evidence type="ECO:0000313" key="6">
    <source>
        <dbReference type="Proteomes" id="UP000761411"/>
    </source>
</evidence>
<comment type="similarity">
    <text evidence="1 3">Belongs to the Nudix hydrolase family.</text>
</comment>
<feature type="domain" description="Nudix hydrolase" evidence="4">
    <location>
        <begin position="6"/>
        <end position="145"/>
    </location>
</feature>
<accession>A0A944CMQ6</accession>
<sequence>MEKFKDMNGGVVILSFQENAFEKSARHVLVICKYLGKWLLTKHRVRGLEFPGGKMEKGETLEGAARREVMEETGAVLSRLVSIGEYQVSDKEDTFVKRIYYGEVEKIMPQDDYMETGGPVLVSGDILVERMRDEYSFIMKDDVIKHSLEFLSKKH</sequence>
<evidence type="ECO:0000256" key="3">
    <source>
        <dbReference type="RuleBase" id="RU003476"/>
    </source>
</evidence>
<evidence type="ECO:0000259" key="4">
    <source>
        <dbReference type="PROSITE" id="PS51462"/>
    </source>
</evidence>
<dbReference type="PROSITE" id="PS51462">
    <property type="entry name" value="NUDIX"/>
    <property type="match status" value="1"/>
</dbReference>
<dbReference type="NCBIfam" id="TIGR02705">
    <property type="entry name" value="nudix_YtkD"/>
    <property type="match status" value="1"/>
</dbReference>
<evidence type="ECO:0000313" key="5">
    <source>
        <dbReference type="EMBL" id="MBS8265325.1"/>
    </source>
</evidence>
<dbReference type="PANTHER" id="PTHR43736">
    <property type="entry name" value="ADP-RIBOSE PYROPHOSPHATASE"/>
    <property type="match status" value="1"/>
</dbReference>